<keyword evidence="4" id="KW-1185">Reference proteome</keyword>
<feature type="compositionally biased region" description="Gly residues" evidence="1">
    <location>
        <begin position="1838"/>
        <end position="1858"/>
    </location>
</feature>
<accession>D8TM66</accession>
<feature type="compositionally biased region" description="Low complexity" evidence="1">
    <location>
        <begin position="56"/>
        <end position="77"/>
    </location>
</feature>
<feature type="region of interest" description="Disordered" evidence="1">
    <location>
        <begin position="341"/>
        <end position="369"/>
    </location>
</feature>
<feature type="compositionally biased region" description="Polar residues" evidence="1">
    <location>
        <begin position="885"/>
        <end position="895"/>
    </location>
</feature>
<feature type="domain" description="C2" evidence="2">
    <location>
        <begin position="211"/>
        <end position="335"/>
    </location>
</feature>
<organism evidence="4">
    <name type="scientific">Volvox carteri f. nagariensis</name>
    <dbReference type="NCBI Taxonomy" id="3068"/>
    <lineage>
        <taxon>Eukaryota</taxon>
        <taxon>Viridiplantae</taxon>
        <taxon>Chlorophyta</taxon>
        <taxon>core chlorophytes</taxon>
        <taxon>Chlorophyceae</taxon>
        <taxon>CS clade</taxon>
        <taxon>Chlamydomonadales</taxon>
        <taxon>Volvocaceae</taxon>
        <taxon>Volvox</taxon>
    </lineage>
</organism>
<sequence>MADDVKVIKADALLKGVKLTFHGQGPSDAPGAKGAATAWAPEPPHGSGASATKLVSSPAKGPAASPGGAAAAAADAAPPSAPSSLLESIAASLWDQYQSSEWLVPPGQPNDWRFTLAVCRSCLVAWFNPASTLPARLALTEAVGRAFGLDEGAVEQAVAEAIIINSQVPRQLAAQHAALLHQTFSVRQGSFPSESEGRAAYQAYRREAMVEAEELLQQQLGLPEFNGLLVVEVVGATGLNTRRAKAGARQLLPYAAVWLSDKSGSRRGDKLFTKRPVWIQQLPPLTVTNSEMELVVQVRCTSDRRPSRTDPLLGRVAVRLAGLMPGLTQQLDLRLYEQGKTQGAGGGVSGGGSGVRSDSGGGAGNGRSSRGKKGFICGCFGGGGSDEEGDVGEGRGRGGRGGGGSGGKHSDAAVRAAAAAPPAPPAVAGRIGSVDQLDDGDGAGGGRVVFDPSTSVTIGAQDRREMGLLTLMMRYLPERRERVRHLPAVGVRTVGGSVQQQGQEQQQSAANITTTNNINSNFYNGSNTTNNAASAAANIEDADAPAAGSGGGGGGGSTSLAAVAAGLRGQLAALHAPSSSSTMRRLRKLDDRSVDPLAVFDPSLDFHITFRKLAAALQALAGDVGGPGAAALQAVPDPGIPLTALGSLGQQLEDWGLEGPLLGSLLPAALGHAGLPLLLLFAKLFRVRPATQQVVGWVALLGAKLAEGAWRPDSREYLSALRRLWEPVLVMNSTGRLTLTETEGLTGVNAAFLKRACPLLGDHYEVMPGEQALRTAAERAAEQLEQDLRLQAAIPGLRSLTRTNCRIRYDALSDALETLFMYRPGSDKAASTALWGLEGAVNRLHTTMVRSSSPRFRAATAAAAGGDGGGASGQHPACSDDSDVSPVSANSSGGRQANLRRRCCTSGGEGGSDPRVVGAGSAGASGGGGRHGRPDGDEEEGSDAGGSGGGPVLFDFEAAMAEAMAEWAELGGEDLKRQLIRLLERDPLWPPPPPPPPAHAPTKGPQPNGAAAAYGPRNQEPRTGGGGVTSPSGPAAAAAAGGGGSAGSRTGRGLVCKALLGSGAVESAVELFRMLQVYLDVSVERALGGGDDRPRMMGPAICRSVVSCVRIYLYHCMRAWEEIILLRALPADGPGSAAAAAAGNRHGRTISDRFLYAIGVTGAAAAATAAAGASPLPPHVAVAAAGGGGGAGSGGLLGSFAVTLNAATGPEPRSGVNPPPHGGANSGGLAAMATERSLAAAVAAAGGRPHAAPVMPEYGVMPPPSGLGAAALAVAAAAAAAGAGGASYVFGSASQQQQQPAAAAAAAAAAGLVSPAKKGHRRAATATDIDTMTVKNSGLPSNAAAGTATPGGTPTAAAAAAAALPAATAMALASEPGLLACGLLILTRNTVAAVAEGAEALEETLGLLAAPKTAPPPAAPTAAAAVSAANRFTPQKGITSSAPPPAATAAATAAAAAAAPDFLTRAITELRHALGLASEQCLTSYHLALRSSLLRGLVAAMDPGGTRPPSRTALEGLLSALHDELIHVAGGVRQVAVAGAMVHSAWEAAEADVLREVLVSLQGAVTASGPPPTLGNPHDMFGEVVSEHLVPKERAAANKSAASASAATAASSSTKLAKNANTTGGSTGGGGVGGGGGGGPSPPSRGSPPALPPVLLTADSRAAATAYPSALLQCVAASTQDLRDMYQAQMSCLQKLDEPYAADEGGGGGGGGGLLGGAGGGWGREGCLYVTSRVLGFSTMLAGDLKGITDITHHIKLKTVREVARGEGPDTLLVLTHGGDLYHLYGFAAGERDRLWSLLNGTPTVSRVPYNHPGFPALTGGGGGTASHGNSPRRRMSYGGGQTPTGGANGSAGGGGVTPSGAATPPLGLPKPPSQPANLAAALLSAFTSSSASAVPAAATPSGAAAAAAAAAGVSSKLLKAGGPADTAAVAAAAAATTASGGGGGGASGLAAESGALPLLSTPCHLVNVLRNKEGTLHLYASRLEFVCVTDPGVSRSMPLADINNVSQRPAGWGGGSVLVLSLEGDKAPMILGGIGDAMLAALKQSISELCFANG</sequence>
<dbReference type="InParanoid" id="D8TM66"/>
<dbReference type="PANTHER" id="PTHR46980">
    <property type="entry name" value="TRICALBIN-1-RELATED"/>
    <property type="match status" value="1"/>
</dbReference>
<feature type="compositionally biased region" description="Gly residues" evidence="1">
    <location>
        <begin position="920"/>
        <end position="929"/>
    </location>
</feature>
<feature type="region of interest" description="Disordered" evidence="1">
    <location>
        <begin position="1816"/>
        <end position="1875"/>
    </location>
</feature>
<protein>
    <recommendedName>
        <fullName evidence="2">C2 domain-containing protein</fullName>
    </recommendedName>
</protein>
<feature type="compositionally biased region" description="Gly residues" evidence="1">
    <location>
        <begin position="342"/>
        <end position="365"/>
    </location>
</feature>
<evidence type="ECO:0000313" key="4">
    <source>
        <dbReference type="Proteomes" id="UP000001058"/>
    </source>
</evidence>
<dbReference type="RefSeq" id="XP_002947400.1">
    <property type="nucleotide sequence ID" value="XM_002947354.1"/>
</dbReference>
<feature type="compositionally biased region" description="Low complexity" evidence="1">
    <location>
        <begin position="29"/>
        <end position="40"/>
    </location>
</feature>
<feature type="region of interest" description="Disordered" evidence="1">
    <location>
        <begin position="24"/>
        <end position="77"/>
    </location>
</feature>
<dbReference type="OrthoDB" id="551257at2759"/>
<dbReference type="InterPro" id="IPR052455">
    <property type="entry name" value="Tricalbin_domain"/>
</dbReference>
<feature type="region of interest" description="Disordered" evidence="1">
    <location>
        <begin position="1608"/>
        <end position="1654"/>
    </location>
</feature>
<evidence type="ECO:0000259" key="2">
    <source>
        <dbReference type="PROSITE" id="PS50004"/>
    </source>
</evidence>
<feature type="region of interest" description="Disordered" evidence="1">
    <location>
        <begin position="1208"/>
        <end position="1228"/>
    </location>
</feature>
<gene>
    <name evidence="3" type="ORF">VOLCADRAFT_87764</name>
</gene>
<feature type="compositionally biased region" description="Pro residues" evidence="1">
    <location>
        <begin position="988"/>
        <end position="999"/>
    </location>
</feature>
<proteinExistence type="predicted"/>
<feature type="compositionally biased region" description="Low complexity" evidence="1">
    <location>
        <begin position="1608"/>
        <end position="1621"/>
    </location>
</feature>
<name>D8TM66_VOLCA</name>
<feature type="compositionally biased region" description="Low complexity" evidence="1">
    <location>
        <begin position="1029"/>
        <end position="1039"/>
    </location>
</feature>
<feature type="region of interest" description="Disordered" evidence="1">
    <location>
        <begin position="985"/>
        <end position="1048"/>
    </location>
</feature>
<dbReference type="GeneID" id="9620363"/>
<dbReference type="PANTHER" id="PTHR46980:SF2">
    <property type="entry name" value="TRICALBIN-1-RELATED"/>
    <property type="match status" value="1"/>
</dbReference>
<feature type="region of interest" description="Disordered" evidence="1">
    <location>
        <begin position="859"/>
        <end position="953"/>
    </location>
</feature>
<evidence type="ECO:0000313" key="3">
    <source>
        <dbReference type="EMBL" id="EFJ51448.1"/>
    </source>
</evidence>
<dbReference type="EMBL" id="GL378327">
    <property type="protein sequence ID" value="EFJ51448.1"/>
    <property type="molecule type" value="Genomic_DNA"/>
</dbReference>
<dbReference type="PROSITE" id="PS50004">
    <property type="entry name" value="C2"/>
    <property type="match status" value="1"/>
</dbReference>
<feature type="region of interest" description="Disordered" evidence="1">
    <location>
        <begin position="386"/>
        <end position="448"/>
    </location>
</feature>
<dbReference type="InterPro" id="IPR000008">
    <property type="entry name" value="C2_dom"/>
</dbReference>
<feature type="compositionally biased region" description="Gly residues" evidence="1">
    <location>
        <begin position="1625"/>
        <end position="1639"/>
    </location>
</feature>
<reference evidence="3 4" key="1">
    <citation type="journal article" date="2010" name="Science">
        <title>Genomic analysis of organismal complexity in the multicellular green alga Volvox carteri.</title>
        <authorList>
            <person name="Prochnik S.E."/>
            <person name="Umen J."/>
            <person name="Nedelcu A.M."/>
            <person name="Hallmann A."/>
            <person name="Miller S.M."/>
            <person name="Nishii I."/>
            <person name="Ferris P."/>
            <person name="Kuo A."/>
            <person name="Mitros T."/>
            <person name="Fritz-Laylin L.K."/>
            <person name="Hellsten U."/>
            <person name="Chapman J."/>
            <person name="Simakov O."/>
            <person name="Rensing S.A."/>
            <person name="Terry A."/>
            <person name="Pangilinan J."/>
            <person name="Kapitonov V."/>
            <person name="Jurka J."/>
            <person name="Salamov A."/>
            <person name="Shapiro H."/>
            <person name="Schmutz J."/>
            <person name="Grimwood J."/>
            <person name="Lindquist E."/>
            <person name="Lucas S."/>
            <person name="Grigoriev I.V."/>
            <person name="Schmitt R."/>
            <person name="Kirk D."/>
            <person name="Rokhsar D.S."/>
        </authorList>
    </citation>
    <scope>NUCLEOTIDE SEQUENCE [LARGE SCALE GENOMIC DNA]</scope>
    <source>
        <strain evidence="4">f. Nagariensis / Eve</strain>
    </source>
</reference>
<dbReference type="Proteomes" id="UP000001058">
    <property type="component" value="Unassembled WGS sequence"/>
</dbReference>
<dbReference type="KEGG" id="vcn:VOLCADRAFT_87764"/>
<evidence type="ECO:0000256" key="1">
    <source>
        <dbReference type="SAM" id="MobiDB-lite"/>
    </source>
</evidence>
<feature type="compositionally biased region" description="Pro residues" evidence="1">
    <location>
        <begin position="1640"/>
        <end position="1652"/>
    </location>
</feature>